<keyword evidence="2" id="KW-1185">Reference proteome</keyword>
<dbReference type="RefSeq" id="WP_191026699.1">
    <property type="nucleotide sequence ID" value="NZ_JABBXD010000018.1"/>
</dbReference>
<accession>A0ABR8LU36</accession>
<dbReference type="EMBL" id="JABBXD010000018">
    <property type="protein sequence ID" value="MBD3587659.1"/>
    <property type="molecule type" value="Genomic_DNA"/>
</dbReference>
<evidence type="ECO:0000313" key="2">
    <source>
        <dbReference type="Proteomes" id="UP000624419"/>
    </source>
</evidence>
<name>A0ABR8LU36_9ALTE</name>
<reference evidence="1 2" key="1">
    <citation type="submission" date="2020-04" db="EMBL/GenBank/DDBJ databases">
        <title>Salinimonas sp. HHU 13199.</title>
        <authorList>
            <person name="Cui X."/>
            <person name="Zhang D."/>
        </authorList>
    </citation>
    <scope>NUCLEOTIDE SEQUENCE [LARGE SCALE GENOMIC DNA]</scope>
    <source>
        <strain evidence="1 2">HHU 13199</strain>
    </source>
</reference>
<dbReference type="SUPFAM" id="SSF143081">
    <property type="entry name" value="BB1717-like"/>
    <property type="match status" value="1"/>
</dbReference>
<dbReference type="Proteomes" id="UP000624419">
    <property type="component" value="Unassembled WGS sequence"/>
</dbReference>
<dbReference type="InterPro" id="IPR036590">
    <property type="entry name" value="SRAP-like"/>
</dbReference>
<gene>
    <name evidence="1" type="ORF">HHX48_18125</name>
</gene>
<evidence type="ECO:0000313" key="1">
    <source>
        <dbReference type="EMBL" id="MBD3587659.1"/>
    </source>
</evidence>
<protein>
    <submittedName>
        <fullName evidence="1">SOS response-associated peptidase</fullName>
    </submittedName>
</protein>
<dbReference type="Pfam" id="PF02586">
    <property type="entry name" value="SRAP"/>
    <property type="match status" value="1"/>
</dbReference>
<dbReference type="Gene3D" id="3.90.1680.10">
    <property type="entry name" value="SOS response associated peptidase-like"/>
    <property type="match status" value="1"/>
</dbReference>
<proteinExistence type="predicted"/>
<organism evidence="1 2">
    <name type="scientific">Salinimonas profundi</name>
    <dbReference type="NCBI Taxonomy" id="2729140"/>
    <lineage>
        <taxon>Bacteria</taxon>
        <taxon>Pseudomonadati</taxon>
        <taxon>Pseudomonadota</taxon>
        <taxon>Gammaproteobacteria</taxon>
        <taxon>Alteromonadales</taxon>
        <taxon>Alteromonadaceae</taxon>
        <taxon>Alteromonas/Salinimonas group</taxon>
        <taxon>Salinimonas</taxon>
    </lineage>
</organism>
<sequence length="229" mass="25619">MCGFIQRDAGSPAVINILRKVGLDNMIPTFEKENAGLLNFYPAFGKNPNRQIKNLIVNPNKAVDATWWFDCKPDGDTLRVGDRTTFNARNLDSPFWKGAVRHHRAIVVGTALGESNKVGSTNEHYLMNAKEAILFGAVYREFENGCYSTAVITRPPHERFSKYHQKSIPCFLPHDKDFVSAWLDGDANDALVLSELDNPKIHQDLAVTKVKTFKGGEPLSDKERLSADN</sequence>
<dbReference type="InterPro" id="IPR003738">
    <property type="entry name" value="SRAP"/>
</dbReference>
<comment type="caution">
    <text evidence="1">The sequence shown here is derived from an EMBL/GenBank/DDBJ whole genome shotgun (WGS) entry which is preliminary data.</text>
</comment>